<dbReference type="EMBL" id="FNJW01000008">
    <property type="protein sequence ID" value="SDQ14636.1"/>
    <property type="molecule type" value="Genomic_DNA"/>
</dbReference>
<protein>
    <submittedName>
        <fullName evidence="4">Glycosyltransferase involved in cell wall bisynthesis</fullName>
    </submittedName>
</protein>
<dbReference type="AlphaFoldDB" id="A0A1H0YI84"/>
<dbReference type="OrthoDB" id="8773442at2"/>
<dbReference type="GO" id="GO:0016757">
    <property type="term" value="F:glycosyltransferase activity"/>
    <property type="evidence" value="ECO:0007669"/>
    <property type="project" value="UniProtKB-KW"/>
</dbReference>
<dbReference type="InterPro" id="IPR029044">
    <property type="entry name" value="Nucleotide-diphossugar_trans"/>
</dbReference>
<reference evidence="5" key="1">
    <citation type="submission" date="2016-10" db="EMBL/GenBank/DDBJ databases">
        <authorList>
            <person name="Varghese N."/>
            <person name="Submissions S."/>
        </authorList>
    </citation>
    <scope>NUCLEOTIDE SEQUENCE [LARGE SCALE GENOMIC DNA]</scope>
    <source>
        <strain evidence="5">MPL-11</strain>
    </source>
</reference>
<dbReference type="Gene3D" id="3.90.550.10">
    <property type="entry name" value="Spore Coat Polysaccharide Biosynthesis Protein SpsA, Chain A"/>
    <property type="match status" value="1"/>
</dbReference>
<accession>A0A1H0YI84</accession>
<keyword evidence="5" id="KW-1185">Reference proteome</keyword>
<dbReference type="RefSeq" id="WP_089975669.1">
    <property type="nucleotide sequence ID" value="NZ_CP084916.1"/>
</dbReference>
<evidence type="ECO:0000313" key="5">
    <source>
        <dbReference type="Proteomes" id="UP000199481"/>
    </source>
</evidence>
<dbReference type="PANTHER" id="PTHR22916:SF51">
    <property type="entry name" value="GLYCOSYLTRANSFERASE EPSH-RELATED"/>
    <property type="match status" value="1"/>
</dbReference>
<gene>
    <name evidence="4" type="ORF">SAMN04487752_0954</name>
</gene>
<evidence type="ECO:0000313" key="4">
    <source>
        <dbReference type="EMBL" id="SDQ14636.1"/>
    </source>
</evidence>
<feature type="domain" description="Glycosyltransferase 2-like" evidence="3">
    <location>
        <begin position="5"/>
        <end position="172"/>
    </location>
</feature>
<dbReference type="PANTHER" id="PTHR22916">
    <property type="entry name" value="GLYCOSYLTRANSFERASE"/>
    <property type="match status" value="1"/>
</dbReference>
<evidence type="ECO:0000256" key="1">
    <source>
        <dbReference type="ARBA" id="ARBA00022676"/>
    </source>
</evidence>
<dbReference type="Pfam" id="PF00535">
    <property type="entry name" value="Glycos_transf_2"/>
    <property type="match status" value="1"/>
</dbReference>
<evidence type="ECO:0000256" key="2">
    <source>
        <dbReference type="ARBA" id="ARBA00022679"/>
    </source>
</evidence>
<keyword evidence="2 4" id="KW-0808">Transferase</keyword>
<proteinExistence type="predicted"/>
<name>A0A1H0YI84_9LACT</name>
<dbReference type="InterPro" id="IPR001173">
    <property type="entry name" value="Glyco_trans_2-like"/>
</dbReference>
<evidence type="ECO:0000259" key="3">
    <source>
        <dbReference type="Pfam" id="PF00535"/>
    </source>
</evidence>
<dbReference type="SUPFAM" id="SSF53448">
    <property type="entry name" value="Nucleotide-diphospho-sugar transferases"/>
    <property type="match status" value="1"/>
</dbReference>
<sequence>MKKVSIIMPIYNVAEQLEKAIQCALNQTYKNSEIILVNDGSTDASGEICDRYQLENPRISVIHQKNAGSGFARNAGLDKATGEYIYFADPDDYFEANLIEETIAKAIESNADVVVCGYFDEKVDKEGHVATIEKKPELNELLTKDAFRDQFRKHYSLSPYALWNKLYKHDFLKQHNCRFTNQKVGQDALFNQRVGMNVQTIYFHQKAYYHYVFREGSAVNRYRKERFFYEYTIASHFEDWMVHWGKKKEYHDLVNQQYWGALYLELSNLAWEDCPLTKMEKVERIEELMDDSKINQAISEIETEKEKNSFVKVLILLLRYDKYAGALNLMQLRVTVGKKFQKSFNVIKKKFG</sequence>
<keyword evidence="1" id="KW-0328">Glycosyltransferase</keyword>
<dbReference type="CDD" id="cd00761">
    <property type="entry name" value="Glyco_tranf_GTA_type"/>
    <property type="match status" value="1"/>
</dbReference>
<organism evidence="4 5">
    <name type="scientific">Carnobacterium viridans</name>
    <dbReference type="NCBI Taxonomy" id="174587"/>
    <lineage>
        <taxon>Bacteria</taxon>
        <taxon>Bacillati</taxon>
        <taxon>Bacillota</taxon>
        <taxon>Bacilli</taxon>
        <taxon>Lactobacillales</taxon>
        <taxon>Carnobacteriaceae</taxon>
        <taxon>Carnobacterium</taxon>
    </lineage>
</organism>
<dbReference type="Proteomes" id="UP000199481">
    <property type="component" value="Unassembled WGS sequence"/>
</dbReference>